<feature type="region of interest" description="Disordered" evidence="6">
    <location>
        <begin position="335"/>
        <end position="355"/>
    </location>
</feature>
<dbReference type="GO" id="GO:0006952">
    <property type="term" value="P:defense response"/>
    <property type="evidence" value="ECO:0007669"/>
    <property type="project" value="UniProtKB-KW"/>
</dbReference>
<feature type="compositionally biased region" description="Basic and acidic residues" evidence="6">
    <location>
        <begin position="269"/>
        <end position="284"/>
    </location>
</feature>
<evidence type="ECO:0000256" key="1">
    <source>
        <dbReference type="ARBA" id="ARBA00004162"/>
    </source>
</evidence>
<dbReference type="Gene3D" id="2.60.40.790">
    <property type="match status" value="1"/>
</dbReference>
<feature type="compositionally biased region" description="Low complexity" evidence="6">
    <location>
        <begin position="137"/>
        <end position="148"/>
    </location>
</feature>
<reference evidence="9" key="2">
    <citation type="submission" date="2021-12" db="EMBL/GenBank/DDBJ databases">
        <title>Resequencing data analysis of finger millet.</title>
        <authorList>
            <person name="Hatakeyama M."/>
            <person name="Aluri S."/>
            <person name="Balachadran M.T."/>
            <person name="Sivarajan S.R."/>
            <person name="Poveda L."/>
            <person name="Shimizu-Inatsugi R."/>
            <person name="Schlapbach R."/>
            <person name="Sreeman S.M."/>
            <person name="Shimizu K.K."/>
        </authorList>
    </citation>
    <scope>NUCLEOTIDE SEQUENCE</scope>
</reference>
<feature type="region of interest" description="Disordered" evidence="6">
    <location>
        <begin position="94"/>
        <end position="199"/>
    </location>
</feature>
<dbReference type="InterPro" id="IPR008978">
    <property type="entry name" value="HSP20-like_chaperone"/>
</dbReference>
<dbReference type="InterPro" id="IPR002068">
    <property type="entry name" value="A-crystallin/Hsp20_dom"/>
</dbReference>
<evidence type="ECO:0000256" key="2">
    <source>
        <dbReference type="ARBA" id="ARBA00022475"/>
    </source>
</evidence>
<keyword evidence="2" id="KW-1003">Cell membrane</keyword>
<evidence type="ECO:0000313" key="10">
    <source>
        <dbReference type="Proteomes" id="UP001054889"/>
    </source>
</evidence>
<dbReference type="GO" id="GO:0034605">
    <property type="term" value="P:cellular response to heat"/>
    <property type="evidence" value="ECO:0007669"/>
    <property type="project" value="TreeGrafter"/>
</dbReference>
<comment type="subcellular location">
    <subcellularLocation>
        <location evidence="1">Cell membrane</location>
        <topology evidence="1">Single-pass membrane protein</topology>
    </subcellularLocation>
</comment>
<evidence type="ECO:0000259" key="8">
    <source>
        <dbReference type="PROSITE" id="PS01031"/>
    </source>
</evidence>
<gene>
    <name evidence="9" type="primary">ga12884</name>
    <name evidence="9" type="ORF">PR202_ga12884</name>
</gene>
<evidence type="ECO:0000256" key="5">
    <source>
        <dbReference type="RuleBase" id="RU003616"/>
    </source>
</evidence>
<feature type="region of interest" description="Disordered" evidence="6">
    <location>
        <begin position="269"/>
        <end position="303"/>
    </location>
</feature>
<evidence type="ECO:0000256" key="6">
    <source>
        <dbReference type="SAM" id="MobiDB-lite"/>
    </source>
</evidence>
<proteinExistence type="inferred from homology"/>
<comment type="similarity">
    <text evidence="4 5">Belongs to the small heat shock protein (HSP20) family.</text>
</comment>
<reference evidence="9" key="1">
    <citation type="journal article" date="2018" name="DNA Res.">
        <title>Multiple hybrid de novo genome assembly of finger millet, an orphan allotetraploid crop.</title>
        <authorList>
            <person name="Hatakeyama M."/>
            <person name="Aluri S."/>
            <person name="Balachadran M.T."/>
            <person name="Sivarajan S.R."/>
            <person name="Patrignani A."/>
            <person name="Gruter S."/>
            <person name="Poveda L."/>
            <person name="Shimizu-Inatsugi R."/>
            <person name="Baeten J."/>
            <person name="Francoijs K.J."/>
            <person name="Nataraja K.N."/>
            <person name="Reddy Y.A.N."/>
            <person name="Phadnis S."/>
            <person name="Ravikumar R.L."/>
            <person name="Schlapbach R."/>
            <person name="Sreeman S.M."/>
            <person name="Shimizu K.K."/>
        </authorList>
    </citation>
    <scope>NUCLEOTIDE SEQUENCE</scope>
</reference>
<dbReference type="Proteomes" id="UP001054889">
    <property type="component" value="Unassembled WGS sequence"/>
</dbReference>
<keyword evidence="7" id="KW-0812">Transmembrane</keyword>
<feature type="compositionally biased region" description="Pro residues" evidence="6">
    <location>
        <begin position="111"/>
        <end position="136"/>
    </location>
</feature>
<sequence>MDAMMRGRTFEDFDPAVQWSRAAEADAVKISLPGFKREEIRVLVDNHGHLRTRGERAVAGTRWARFQKDFKLPDNCNVDGIRAKFESETLTITLPKKTPSPPQVSAAAPVAPVPSRPEPRRPPTAPPQAIPEPARPTVPAAPLVPAAPSQKMPPAPSQRQPAERLPPALPQQRQTAERLPPAFPQQMQPAERRPSLPPRLPSVPTPAEFVEPIKKKAESVAAVVPKLKEEYVKAKKPSFNKEEEEEEKRMEREAMGKMEGDRKMMEANRKMMEEKQEQEAKEAEEAAAAMARQPRPAMARQPRPTAASRGLLVNVAVAVVVLVGITAYVWHTLKNATGGDHGHGRMGAGSYGDEM</sequence>
<keyword evidence="3" id="KW-0611">Plant defense</keyword>
<feature type="compositionally biased region" description="Gly residues" evidence="6">
    <location>
        <begin position="345"/>
        <end position="355"/>
    </location>
</feature>
<protein>
    <recommendedName>
        <fullName evidence="8">SHSP domain-containing protein</fullName>
    </recommendedName>
</protein>
<dbReference type="SUPFAM" id="SSF49764">
    <property type="entry name" value="HSP20-like chaperones"/>
    <property type="match status" value="1"/>
</dbReference>
<feature type="domain" description="SHSP" evidence="8">
    <location>
        <begin position="8"/>
        <end position="111"/>
    </location>
</feature>
<evidence type="ECO:0000313" key="9">
    <source>
        <dbReference type="EMBL" id="GJM96077.1"/>
    </source>
</evidence>
<keyword evidence="7" id="KW-1133">Transmembrane helix</keyword>
<dbReference type="PROSITE" id="PS01031">
    <property type="entry name" value="SHSP"/>
    <property type="match status" value="1"/>
</dbReference>
<dbReference type="PANTHER" id="PTHR43670:SF64">
    <property type="entry name" value="SHSP DOMAIN-CONTAINING PROTEIN"/>
    <property type="match status" value="1"/>
</dbReference>
<keyword evidence="7" id="KW-0472">Membrane</keyword>
<dbReference type="GO" id="GO:0005886">
    <property type="term" value="C:plasma membrane"/>
    <property type="evidence" value="ECO:0007669"/>
    <property type="project" value="UniProtKB-SubCell"/>
</dbReference>
<evidence type="ECO:0000256" key="4">
    <source>
        <dbReference type="PROSITE-ProRule" id="PRU00285"/>
    </source>
</evidence>
<organism evidence="9 10">
    <name type="scientific">Eleusine coracana subsp. coracana</name>
    <dbReference type="NCBI Taxonomy" id="191504"/>
    <lineage>
        <taxon>Eukaryota</taxon>
        <taxon>Viridiplantae</taxon>
        <taxon>Streptophyta</taxon>
        <taxon>Embryophyta</taxon>
        <taxon>Tracheophyta</taxon>
        <taxon>Spermatophyta</taxon>
        <taxon>Magnoliopsida</taxon>
        <taxon>Liliopsida</taxon>
        <taxon>Poales</taxon>
        <taxon>Poaceae</taxon>
        <taxon>PACMAD clade</taxon>
        <taxon>Chloridoideae</taxon>
        <taxon>Cynodonteae</taxon>
        <taxon>Eleusininae</taxon>
        <taxon>Eleusine</taxon>
    </lineage>
</organism>
<feature type="transmembrane region" description="Helical" evidence="7">
    <location>
        <begin position="310"/>
        <end position="330"/>
    </location>
</feature>
<dbReference type="PANTHER" id="PTHR43670">
    <property type="entry name" value="HEAT SHOCK PROTEIN 26"/>
    <property type="match status" value="1"/>
</dbReference>
<dbReference type="Pfam" id="PF00011">
    <property type="entry name" value="HSP20"/>
    <property type="match status" value="1"/>
</dbReference>
<dbReference type="AlphaFoldDB" id="A0AAV5CDD4"/>
<evidence type="ECO:0000256" key="7">
    <source>
        <dbReference type="SAM" id="Phobius"/>
    </source>
</evidence>
<accession>A0AAV5CDD4</accession>
<name>A0AAV5CDD4_ELECO</name>
<dbReference type="EMBL" id="BQKI01000006">
    <property type="protein sequence ID" value="GJM96077.1"/>
    <property type="molecule type" value="Genomic_DNA"/>
</dbReference>
<evidence type="ECO:0000256" key="3">
    <source>
        <dbReference type="ARBA" id="ARBA00022821"/>
    </source>
</evidence>
<comment type="caution">
    <text evidence="9">The sequence shown here is derived from an EMBL/GenBank/DDBJ whole genome shotgun (WGS) entry which is preliminary data.</text>
</comment>
<keyword evidence="10" id="KW-1185">Reference proteome</keyword>
<feature type="compositionally biased region" description="Low complexity" evidence="6">
    <location>
        <begin position="286"/>
        <end position="303"/>
    </location>
</feature>